<name>A0A6A6WTY7_9PLEO</name>
<dbReference type="InterPro" id="IPR050731">
    <property type="entry name" value="HRD1_E3_ubiq-ligases"/>
</dbReference>
<dbReference type="Pfam" id="PF13639">
    <property type="entry name" value="zf-RING_2"/>
    <property type="match status" value="1"/>
</dbReference>
<evidence type="ECO:0000313" key="7">
    <source>
        <dbReference type="Proteomes" id="UP000799757"/>
    </source>
</evidence>
<dbReference type="GO" id="GO:0012505">
    <property type="term" value="C:endomembrane system"/>
    <property type="evidence" value="ECO:0007669"/>
    <property type="project" value="TreeGrafter"/>
</dbReference>
<evidence type="ECO:0000259" key="5">
    <source>
        <dbReference type="PROSITE" id="PS50089"/>
    </source>
</evidence>
<keyword evidence="1" id="KW-0479">Metal-binding</keyword>
<keyword evidence="7" id="KW-1185">Reference proteome</keyword>
<dbReference type="InterPro" id="IPR013083">
    <property type="entry name" value="Znf_RING/FYVE/PHD"/>
</dbReference>
<dbReference type="SMART" id="SM00184">
    <property type="entry name" value="RING"/>
    <property type="match status" value="1"/>
</dbReference>
<evidence type="ECO:0000256" key="3">
    <source>
        <dbReference type="ARBA" id="ARBA00022833"/>
    </source>
</evidence>
<accession>A0A6A6WTY7</accession>
<dbReference type="Gene3D" id="3.30.40.10">
    <property type="entry name" value="Zinc/RING finger domain, C3HC4 (zinc finger)"/>
    <property type="match status" value="1"/>
</dbReference>
<protein>
    <recommendedName>
        <fullName evidence="5">RING-type domain-containing protein</fullName>
    </recommendedName>
</protein>
<gene>
    <name evidence="6" type="ORF">K505DRAFT_367389</name>
</gene>
<dbReference type="EMBL" id="MU002324">
    <property type="protein sequence ID" value="KAF2787403.1"/>
    <property type="molecule type" value="Genomic_DNA"/>
</dbReference>
<evidence type="ECO:0000256" key="1">
    <source>
        <dbReference type="ARBA" id="ARBA00022723"/>
    </source>
</evidence>
<dbReference type="SUPFAM" id="SSF57850">
    <property type="entry name" value="RING/U-box"/>
    <property type="match status" value="1"/>
</dbReference>
<dbReference type="GO" id="GO:0061630">
    <property type="term" value="F:ubiquitin protein ligase activity"/>
    <property type="evidence" value="ECO:0007669"/>
    <property type="project" value="TreeGrafter"/>
</dbReference>
<feature type="domain" description="RING-type" evidence="5">
    <location>
        <begin position="30"/>
        <end position="80"/>
    </location>
</feature>
<dbReference type="PROSITE" id="PS50089">
    <property type="entry name" value="ZF_RING_2"/>
    <property type="match status" value="1"/>
</dbReference>
<dbReference type="Proteomes" id="UP000799757">
    <property type="component" value="Unassembled WGS sequence"/>
</dbReference>
<evidence type="ECO:0000313" key="6">
    <source>
        <dbReference type="EMBL" id="KAF2787403.1"/>
    </source>
</evidence>
<dbReference type="GO" id="GO:0043161">
    <property type="term" value="P:proteasome-mediated ubiquitin-dependent protein catabolic process"/>
    <property type="evidence" value="ECO:0007669"/>
    <property type="project" value="TreeGrafter"/>
</dbReference>
<dbReference type="PANTHER" id="PTHR22763">
    <property type="entry name" value="RING ZINC FINGER PROTEIN"/>
    <property type="match status" value="1"/>
</dbReference>
<dbReference type="AlphaFoldDB" id="A0A6A6WTY7"/>
<proteinExistence type="predicted"/>
<evidence type="ECO:0000256" key="2">
    <source>
        <dbReference type="ARBA" id="ARBA00022771"/>
    </source>
</evidence>
<reference evidence="6" key="1">
    <citation type="journal article" date="2020" name="Stud. Mycol.">
        <title>101 Dothideomycetes genomes: a test case for predicting lifestyles and emergence of pathogens.</title>
        <authorList>
            <person name="Haridas S."/>
            <person name="Albert R."/>
            <person name="Binder M."/>
            <person name="Bloem J."/>
            <person name="Labutti K."/>
            <person name="Salamov A."/>
            <person name="Andreopoulos B."/>
            <person name="Baker S."/>
            <person name="Barry K."/>
            <person name="Bills G."/>
            <person name="Bluhm B."/>
            <person name="Cannon C."/>
            <person name="Castanera R."/>
            <person name="Culley D."/>
            <person name="Daum C."/>
            <person name="Ezra D."/>
            <person name="Gonzalez J."/>
            <person name="Henrissat B."/>
            <person name="Kuo A."/>
            <person name="Liang C."/>
            <person name="Lipzen A."/>
            <person name="Lutzoni F."/>
            <person name="Magnuson J."/>
            <person name="Mondo S."/>
            <person name="Nolan M."/>
            <person name="Ohm R."/>
            <person name="Pangilinan J."/>
            <person name="Park H.-J."/>
            <person name="Ramirez L."/>
            <person name="Alfaro M."/>
            <person name="Sun H."/>
            <person name="Tritt A."/>
            <person name="Yoshinaga Y."/>
            <person name="Zwiers L.-H."/>
            <person name="Turgeon B."/>
            <person name="Goodwin S."/>
            <person name="Spatafora J."/>
            <person name="Crous P."/>
            <person name="Grigoriev I."/>
        </authorList>
    </citation>
    <scope>NUCLEOTIDE SEQUENCE</scope>
    <source>
        <strain evidence="6">CBS 109.77</strain>
    </source>
</reference>
<organism evidence="6 7">
    <name type="scientific">Melanomma pulvis-pyrius CBS 109.77</name>
    <dbReference type="NCBI Taxonomy" id="1314802"/>
    <lineage>
        <taxon>Eukaryota</taxon>
        <taxon>Fungi</taxon>
        <taxon>Dikarya</taxon>
        <taxon>Ascomycota</taxon>
        <taxon>Pezizomycotina</taxon>
        <taxon>Dothideomycetes</taxon>
        <taxon>Pleosporomycetidae</taxon>
        <taxon>Pleosporales</taxon>
        <taxon>Melanommataceae</taxon>
        <taxon>Melanomma</taxon>
    </lineage>
</organism>
<dbReference type="OrthoDB" id="5396564at2759"/>
<dbReference type="InterPro" id="IPR001841">
    <property type="entry name" value="Znf_RING"/>
</dbReference>
<keyword evidence="3" id="KW-0862">Zinc</keyword>
<sequence length="259" mass="28722">MSPFTSRESFTENGGLTVINPSDLNDDKICYICLDPYHSPSNVPGELFLEDPIRLPCGHIFGSSCILRWTLERNTCPYCRTKLFDTHASPVDSTFFDTSAIVPGGADVYTANTESMDTSWERLWLQSLGVDDVHVHFGPVDGPLGGVDLLCADEEEVPFQAAPNVSPRPPYQPGPLFGVQDLTLGQYVTILQGLASATPLSSSYDEDDPEVEHQIEHEIADLDVQMGDLVGCHEEWMSEYKDHEELDVDEDEDEEESCC</sequence>
<dbReference type="GO" id="GO:0008270">
    <property type="term" value="F:zinc ion binding"/>
    <property type="evidence" value="ECO:0007669"/>
    <property type="project" value="UniProtKB-KW"/>
</dbReference>
<keyword evidence="2 4" id="KW-0863">Zinc-finger</keyword>
<evidence type="ECO:0000256" key="4">
    <source>
        <dbReference type="PROSITE-ProRule" id="PRU00175"/>
    </source>
</evidence>